<protein>
    <submittedName>
        <fullName evidence="2">Uncharacterized protein</fullName>
    </submittedName>
</protein>
<feature type="transmembrane region" description="Helical" evidence="1">
    <location>
        <begin position="223"/>
        <end position="243"/>
    </location>
</feature>
<feature type="transmembrane region" description="Helical" evidence="1">
    <location>
        <begin position="368"/>
        <end position="388"/>
    </location>
</feature>
<sequence length="408" mass="45618">MNVENNKQIRNLQILTALNSISYGIIYCFISPYLLKLGSSHVALGVLAVGNLIGDLLSSDVVNIFTHVGGKRYALFVILNAGIITNILLVLTDSVAFTILVRFLFCLTNQSQKLCQDLLIAKAENAEMKNRLQRNYNILSSSGFIIGPIISGYIFDIGFGYTGLLAACLCFLNVQLLMTISKNSNDDNAEHTDTSVLQKAINNVSQKYSDFTKCSPEKNWDLLLLKYLFASSVMIFFTKFAPILKHNYDASSVTIGYTGSYINAIAFLVAYYISTNSSKLRSYSLAILTETSFFFLTIFMFLTCYAPSYQYYLMFLTSVVFFKSLIISIWQDLFSTRNNAYLSGLNYTASTVAGLTTPLVFGFVCDRIAHQAVILFSCMPLAFGWIILKCYSNYVINETKNVSEKKDL</sequence>
<dbReference type="AlphaFoldDB" id="A0ABD1EB08"/>
<dbReference type="PANTHER" id="PTHR24002:SF3">
    <property type="entry name" value="SOLUTE CARRIER FAMILY 22 MEMBER 18"/>
    <property type="match status" value="1"/>
</dbReference>
<proteinExistence type="predicted"/>
<dbReference type="PANTHER" id="PTHR24002">
    <property type="entry name" value="SOLUTE CARRIER FAMILY 22 MEMBER 18"/>
    <property type="match status" value="1"/>
</dbReference>
<evidence type="ECO:0000313" key="2">
    <source>
        <dbReference type="EMBL" id="KAL1491566.1"/>
    </source>
</evidence>
<dbReference type="EMBL" id="JBDJPC010000009">
    <property type="protein sequence ID" value="KAL1491566.1"/>
    <property type="molecule type" value="Genomic_DNA"/>
</dbReference>
<reference evidence="2 3" key="1">
    <citation type="submission" date="2024-05" db="EMBL/GenBank/DDBJ databases">
        <title>Genetic variation in Jamaican populations of the coffee berry borer (Hypothenemus hampei).</title>
        <authorList>
            <person name="Errbii M."/>
            <person name="Myrie A."/>
        </authorList>
    </citation>
    <scope>NUCLEOTIDE SEQUENCE [LARGE SCALE GENOMIC DNA]</scope>
    <source>
        <strain evidence="2">JA-Hopewell-2020-01-JO</strain>
        <tissue evidence="2">Whole body</tissue>
    </source>
</reference>
<organism evidence="2 3">
    <name type="scientific">Hypothenemus hampei</name>
    <name type="common">Coffee berry borer</name>
    <dbReference type="NCBI Taxonomy" id="57062"/>
    <lineage>
        <taxon>Eukaryota</taxon>
        <taxon>Metazoa</taxon>
        <taxon>Ecdysozoa</taxon>
        <taxon>Arthropoda</taxon>
        <taxon>Hexapoda</taxon>
        <taxon>Insecta</taxon>
        <taxon>Pterygota</taxon>
        <taxon>Neoptera</taxon>
        <taxon>Endopterygota</taxon>
        <taxon>Coleoptera</taxon>
        <taxon>Polyphaga</taxon>
        <taxon>Cucujiformia</taxon>
        <taxon>Curculionidae</taxon>
        <taxon>Scolytinae</taxon>
        <taxon>Hypothenemus</taxon>
    </lineage>
</organism>
<dbReference type="Gene3D" id="1.20.1250.20">
    <property type="entry name" value="MFS general substrate transporter like domains"/>
    <property type="match status" value="1"/>
</dbReference>
<feature type="transmembrane region" description="Helical" evidence="1">
    <location>
        <begin position="309"/>
        <end position="330"/>
    </location>
</feature>
<feature type="transmembrane region" description="Helical" evidence="1">
    <location>
        <begin position="12"/>
        <end position="35"/>
    </location>
</feature>
<keyword evidence="1" id="KW-1133">Transmembrane helix</keyword>
<feature type="transmembrane region" description="Helical" evidence="1">
    <location>
        <begin position="161"/>
        <end position="180"/>
    </location>
</feature>
<accession>A0ABD1EB08</accession>
<keyword evidence="1" id="KW-0812">Transmembrane</keyword>
<dbReference type="SUPFAM" id="SSF103473">
    <property type="entry name" value="MFS general substrate transporter"/>
    <property type="match status" value="1"/>
</dbReference>
<feature type="transmembrane region" description="Helical" evidence="1">
    <location>
        <begin position="136"/>
        <end position="155"/>
    </location>
</feature>
<feature type="transmembrane region" description="Helical" evidence="1">
    <location>
        <begin position="255"/>
        <end position="273"/>
    </location>
</feature>
<feature type="transmembrane region" description="Helical" evidence="1">
    <location>
        <begin position="342"/>
        <end position="362"/>
    </location>
</feature>
<feature type="transmembrane region" description="Helical" evidence="1">
    <location>
        <begin position="73"/>
        <end position="105"/>
    </location>
</feature>
<gene>
    <name evidence="2" type="ORF">ABEB36_012143</name>
</gene>
<name>A0ABD1EB08_HYPHA</name>
<dbReference type="InterPro" id="IPR011701">
    <property type="entry name" value="MFS"/>
</dbReference>
<keyword evidence="1" id="KW-0472">Membrane</keyword>
<dbReference type="Pfam" id="PF07690">
    <property type="entry name" value="MFS_1"/>
    <property type="match status" value="1"/>
</dbReference>
<evidence type="ECO:0000256" key="1">
    <source>
        <dbReference type="SAM" id="Phobius"/>
    </source>
</evidence>
<comment type="caution">
    <text evidence="2">The sequence shown here is derived from an EMBL/GenBank/DDBJ whole genome shotgun (WGS) entry which is preliminary data.</text>
</comment>
<evidence type="ECO:0000313" key="3">
    <source>
        <dbReference type="Proteomes" id="UP001566132"/>
    </source>
</evidence>
<dbReference type="Proteomes" id="UP001566132">
    <property type="component" value="Unassembled WGS sequence"/>
</dbReference>
<keyword evidence="3" id="KW-1185">Reference proteome</keyword>
<dbReference type="InterPro" id="IPR036259">
    <property type="entry name" value="MFS_trans_sf"/>
</dbReference>
<feature type="transmembrane region" description="Helical" evidence="1">
    <location>
        <begin position="285"/>
        <end position="303"/>
    </location>
</feature>